<name>A0A2Z6MIW6_TRISU</name>
<dbReference type="PANTHER" id="PTHR33107:SF33">
    <property type="entry name" value="KUNITZ TYPE TRYPSIN INHIBITOR"/>
    <property type="match status" value="1"/>
</dbReference>
<dbReference type="Pfam" id="PF00197">
    <property type="entry name" value="Kunitz_legume"/>
    <property type="match status" value="1"/>
</dbReference>
<protein>
    <submittedName>
        <fullName evidence="4">Uncharacterized protein</fullName>
    </submittedName>
</protein>
<dbReference type="OrthoDB" id="1337353at2759"/>
<keyword evidence="2" id="KW-0964">Secreted</keyword>
<dbReference type="GO" id="GO:0005576">
    <property type="term" value="C:extracellular region"/>
    <property type="evidence" value="ECO:0007669"/>
    <property type="project" value="UniProtKB-SubCell"/>
</dbReference>
<organism evidence="4 5">
    <name type="scientific">Trifolium subterraneum</name>
    <name type="common">Subterranean clover</name>
    <dbReference type="NCBI Taxonomy" id="3900"/>
    <lineage>
        <taxon>Eukaryota</taxon>
        <taxon>Viridiplantae</taxon>
        <taxon>Streptophyta</taxon>
        <taxon>Embryophyta</taxon>
        <taxon>Tracheophyta</taxon>
        <taxon>Spermatophyta</taxon>
        <taxon>Magnoliopsida</taxon>
        <taxon>eudicotyledons</taxon>
        <taxon>Gunneridae</taxon>
        <taxon>Pentapetalae</taxon>
        <taxon>rosids</taxon>
        <taxon>fabids</taxon>
        <taxon>Fabales</taxon>
        <taxon>Fabaceae</taxon>
        <taxon>Papilionoideae</taxon>
        <taxon>50 kb inversion clade</taxon>
        <taxon>NPAAA clade</taxon>
        <taxon>Hologalegina</taxon>
        <taxon>IRL clade</taxon>
        <taxon>Trifolieae</taxon>
        <taxon>Trifolium</taxon>
    </lineage>
</organism>
<feature type="signal peptide" evidence="3">
    <location>
        <begin position="1"/>
        <end position="23"/>
    </location>
</feature>
<dbReference type="GO" id="GO:0004866">
    <property type="term" value="F:endopeptidase inhibitor activity"/>
    <property type="evidence" value="ECO:0007669"/>
    <property type="project" value="InterPro"/>
</dbReference>
<evidence type="ECO:0000256" key="2">
    <source>
        <dbReference type="ARBA" id="ARBA00022525"/>
    </source>
</evidence>
<dbReference type="Gene3D" id="2.80.10.50">
    <property type="match status" value="1"/>
</dbReference>
<reference evidence="5" key="1">
    <citation type="journal article" date="2017" name="Front. Plant Sci.">
        <title>Climate Clever Clovers: New Paradigm to Reduce the Environmental Footprint of Ruminants by Breeding Low Methanogenic Forages Utilizing Haplotype Variation.</title>
        <authorList>
            <person name="Kaur P."/>
            <person name="Appels R."/>
            <person name="Bayer P.E."/>
            <person name="Keeble-Gagnere G."/>
            <person name="Wang J."/>
            <person name="Hirakawa H."/>
            <person name="Shirasawa K."/>
            <person name="Vercoe P."/>
            <person name="Stefanova K."/>
            <person name="Durmic Z."/>
            <person name="Nichols P."/>
            <person name="Revell C."/>
            <person name="Isobe S.N."/>
            <person name="Edwards D."/>
            <person name="Erskine W."/>
        </authorList>
    </citation>
    <scope>NUCLEOTIDE SEQUENCE [LARGE SCALE GENOMIC DNA]</scope>
    <source>
        <strain evidence="5">cv. Daliak</strain>
    </source>
</reference>
<comment type="subcellular location">
    <subcellularLocation>
        <location evidence="1">Secreted</location>
    </subcellularLocation>
</comment>
<sequence>MKFIPLCFLISLLVLFNTQPLQGAEPVVDIEGYPLQPGVGYYASPHGENSGGIVLGHTRNQTCPLDVILDPNSIGERIFFTPPGGLGFIPTLTDLTIEIPILGPCIQYSRIWKTTLVGTGYSGLFFVSTDGIEGDLFSKFKIVKFQHAIDDIYRFEFCPSVPGAICKPVGTFVDTDGTKVLAVGEGIDQPYYVRFHKSSTFPLKKYQDVSTV</sequence>
<keyword evidence="5" id="KW-1185">Reference proteome</keyword>
<evidence type="ECO:0000313" key="5">
    <source>
        <dbReference type="Proteomes" id="UP000242715"/>
    </source>
</evidence>
<dbReference type="CDD" id="cd00178">
    <property type="entry name" value="beta-trefoil_STI"/>
    <property type="match status" value="1"/>
</dbReference>
<dbReference type="InterPro" id="IPR056368">
    <property type="entry name" value="KTI1"/>
</dbReference>
<gene>
    <name evidence="4" type="ORF">TSUD_305730</name>
</gene>
<evidence type="ECO:0000256" key="1">
    <source>
        <dbReference type="ARBA" id="ARBA00004613"/>
    </source>
</evidence>
<accession>A0A2Z6MIW6</accession>
<dbReference type="EMBL" id="DF973264">
    <property type="protein sequence ID" value="GAU23125.1"/>
    <property type="molecule type" value="Genomic_DNA"/>
</dbReference>
<evidence type="ECO:0000313" key="4">
    <source>
        <dbReference type="EMBL" id="GAU23125.1"/>
    </source>
</evidence>
<evidence type="ECO:0000256" key="3">
    <source>
        <dbReference type="SAM" id="SignalP"/>
    </source>
</evidence>
<keyword evidence="3" id="KW-0732">Signal</keyword>
<dbReference type="PANTHER" id="PTHR33107">
    <property type="entry name" value="KUNITZ TRYPSIN INHIBITOR 2"/>
    <property type="match status" value="1"/>
</dbReference>
<dbReference type="SUPFAM" id="SSF50386">
    <property type="entry name" value="STI-like"/>
    <property type="match status" value="1"/>
</dbReference>
<proteinExistence type="predicted"/>
<dbReference type="SMART" id="SM00452">
    <property type="entry name" value="STI"/>
    <property type="match status" value="1"/>
</dbReference>
<dbReference type="AlphaFoldDB" id="A0A2Z6MIW6"/>
<dbReference type="InterPro" id="IPR002160">
    <property type="entry name" value="Prot_inh_Kunz-lg"/>
</dbReference>
<dbReference type="Proteomes" id="UP000242715">
    <property type="component" value="Unassembled WGS sequence"/>
</dbReference>
<feature type="chain" id="PRO_5016395155" evidence="3">
    <location>
        <begin position="24"/>
        <end position="212"/>
    </location>
</feature>
<dbReference type="InterPro" id="IPR011065">
    <property type="entry name" value="Kunitz_inhibitor_STI-like_sf"/>
</dbReference>